<sequence length="238" mass="23790">MSVSRRTLLLAGGTAATLLPLGGIMPAAQAAAPSAAGATPAPTPIPDPLPVTGTWTRTSDGGQRVTADSREPALALSEQQLAANGIYAARITPRSPSSVGALVFRAAIDGSTEYAVALDPGRARIRLYDLAGGDTIATAPLPGARTGKSFRRSGRRGGAGLRDREEDNECRGQGGCGYTGPDAELARPGTQACRESGDAQFVEPLWGATGPAGVGCTGSRSSSAPGPAAATGSPRAPG</sequence>
<feature type="region of interest" description="Disordered" evidence="1">
    <location>
        <begin position="213"/>
        <end position="238"/>
    </location>
</feature>
<comment type="caution">
    <text evidence="3">The sequence shown here is derived from an EMBL/GenBank/DDBJ whole genome shotgun (WGS) entry which is preliminary data.</text>
</comment>
<gene>
    <name evidence="3" type="ORF">ACFPH6_32420</name>
</gene>
<reference evidence="4" key="1">
    <citation type="journal article" date="2019" name="Int. J. Syst. Evol. Microbiol.">
        <title>The Global Catalogue of Microorganisms (GCM) 10K type strain sequencing project: providing services to taxonomists for standard genome sequencing and annotation.</title>
        <authorList>
            <consortium name="The Broad Institute Genomics Platform"/>
            <consortium name="The Broad Institute Genome Sequencing Center for Infectious Disease"/>
            <person name="Wu L."/>
            <person name="Ma J."/>
        </authorList>
    </citation>
    <scope>NUCLEOTIDE SEQUENCE [LARGE SCALE GENOMIC DNA]</scope>
    <source>
        <strain evidence="4">DT43</strain>
    </source>
</reference>
<dbReference type="Gene3D" id="2.60.120.560">
    <property type="entry name" value="Exo-inulinase, domain 1"/>
    <property type="match status" value="1"/>
</dbReference>
<feature type="region of interest" description="Disordered" evidence="1">
    <location>
        <begin position="139"/>
        <end position="172"/>
    </location>
</feature>
<feature type="compositionally biased region" description="Low complexity" evidence="1">
    <location>
        <begin position="217"/>
        <end position="238"/>
    </location>
</feature>
<evidence type="ECO:0000313" key="3">
    <source>
        <dbReference type="EMBL" id="MFC4469173.1"/>
    </source>
</evidence>
<evidence type="ECO:0000256" key="2">
    <source>
        <dbReference type="SAM" id="SignalP"/>
    </source>
</evidence>
<dbReference type="PROSITE" id="PS51318">
    <property type="entry name" value="TAT"/>
    <property type="match status" value="1"/>
</dbReference>
<feature type="region of interest" description="Disordered" evidence="1">
    <location>
        <begin position="35"/>
        <end position="69"/>
    </location>
</feature>
<keyword evidence="2" id="KW-0732">Signal</keyword>
<dbReference type="InterPro" id="IPR006311">
    <property type="entry name" value="TAT_signal"/>
</dbReference>
<evidence type="ECO:0000313" key="4">
    <source>
        <dbReference type="Proteomes" id="UP001596012"/>
    </source>
</evidence>
<proteinExistence type="predicted"/>
<accession>A0ABV8YZ22</accession>
<evidence type="ECO:0000256" key="1">
    <source>
        <dbReference type="SAM" id="MobiDB-lite"/>
    </source>
</evidence>
<keyword evidence="4" id="KW-1185">Reference proteome</keyword>
<dbReference type="RefSeq" id="WP_386347715.1">
    <property type="nucleotide sequence ID" value="NZ_JBHSFG010000059.1"/>
</dbReference>
<dbReference type="Proteomes" id="UP001596012">
    <property type="component" value="Unassembled WGS sequence"/>
</dbReference>
<feature type="chain" id="PRO_5047185398" evidence="2">
    <location>
        <begin position="31"/>
        <end position="238"/>
    </location>
</feature>
<feature type="signal peptide" evidence="2">
    <location>
        <begin position="1"/>
        <end position="30"/>
    </location>
</feature>
<protein>
    <submittedName>
        <fullName evidence="3">Uncharacterized protein</fullName>
    </submittedName>
</protein>
<dbReference type="EMBL" id="JBHSFG010000059">
    <property type="protein sequence ID" value="MFC4469173.1"/>
    <property type="molecule type" value="Genomic_DNA"/>
</dbReference>
<name>A0ABV8YZ22_9ACTN</name>
<organism evidence="3 4">
    <name type="scientific">Streptomyces xiangluensis</name>
    <dbReference type="NCBI Taxonomy" id="2665720"/>
    <lineage>
        <taxon>Bacteria</taxon>
        <taxon>Bacillati</taxon>
        <taxon>Actinomycetota</taxon>
        <taxon>Actinomycetes</taxon>
        <taxon>Kitasatosporales</taxon>
        <taxon>Streptomycetaceae</taxon>
        <taxon>Streptomyces</taxon>
    </lineage>
</organism>